<evidence type="ECO:0000313" key="2">
    <source>
        <dbReference type="EMBL" id="CDW87967.1"/>
    </source>
</evidence>
<dbReference type="InterPro" id="IPR050302">
    <property type="entry name" value="Rab_GAP_TBC_domain"/>
</dbReference>
<keyword evidence="3" id="KW-1185">Reference proteome</keyword>
<dbReference type="Pfam" id="PF00566">
    <property type="entry name" value="RabGAP-TBC"/>
    <property type="match status" value="1"/>
</dbReference>
<reference evidence="2 3" key="1">
    <citation type="submission" date="2014-06" db="EMBL/GenBank/DDBJ databases">
        <authorList>
            <person name="Swart Estienne"/>
        </authorList>
    </citation>
    <scope>NUCLEOTIDE SEQUENCE [LARGE SCALE GENOMIC DNA]</scope>
    <source>
        <strain evidence="2 3">130c</strain>
    </source>
</reference>
<dbReference type="OrthoDB" id="292358at2759"/>
<dbReference type="EMBL" id="CCKQ01016095">
    <property type="protein sequence ID" value="CDW87967.1"/>
    <property type="molecule type" value="Genomic_DNA"/>
</dbReference>
<dbReference type="PANTHER" id="PTHR47219">
    <property type="entry name" value="RAB GTPASE-ACTIVATING PROTEIN 1-LIKE"/>
    <property type="match status" value="1"/>
</dbReference>
<sequence length="881" mass="103200">MDNKQQAKLQQITHFKPSSLQIDEVQHNFLDDQFNGMQFSQGNSPLEMIKGKQMLNQTIGKLNNSNGYLDTGGGSSNGNTSFHPHSIVILNLQNLQGRQTETEKKQGLKVAANKFKLAFGIRNYRSKQMSVAVSSTNIMTDKDESLSYFQMQEGDYNNIEEENKRSDESSQSFSEMIKMTREPGISMFEVNSSSKRNPFTSGLRKLKQNVRVGGTKIKTKPQPIIKNNTVVKNKDQMKYNLLSDILRNVIPILTKSQKKSLWILWKRDVQISKDERRMLWMRASGAANQLMHLHNKGYYESLCKLEMNYPNPSFSQIDLDLKRTFSDMPEEEAEQYIPILRRILITYVKRNPTIGYCQGMNFIVGRLLQFMNEEEAFWTLTQILETILPIDYYSNMVGVLIDQQVFKKLVQLLLPDVSDHLERLKFDPSLLAFQWFVCFYTYNMTLEASLKVWDLFMIKGVKVLFNAGLSILSILKKSLLEAQDFQTAFLLIDQTSKSEVTVEKLIEEMKKFAIRKRAITKLRNQQRPEVENDLQKLIEQKDQNDKGPYPKLNFINKFFLYTGLCKYYEQKELGWKTMEQFERDLMQIFNCDQEWPICLFDFTYKNKIPNNLCFKIKETITSCMIHDYFDFEIPKSDLYSDNFIRNFKYLFNENHELIFRNPLFSFKISDEIEALEKIKLFIKEISAYNSSQDEMEFQNEENTEFFQMIDRSPNLQQMNQITQSKAKKVIHRPRSNQLTSFMQDLVIRNHEWLENTNQIQEQDENPDTNENYNYNRTESQQNGLFNSIKDYQQRTINQSQSFVKTRLPSIHQHALERVLKGAGSNHQLVLKSNTSSGVGIFQDYIQSQPQINPFINTLMETESFLQQSKDSNSNKQQSNYQ</sequence>
<dbReference type="AlphaFoldDB" id="A0A078B443"/>
<accession>A0A078B443</accession>
<dbReference type="InterPro" id="IPR035969">
    <property type="entry name" value="Rab-GAP_TBC_sf"/>
</dbReference>
<dbReference type="InParanoid" id="A0A078B443"/>
<dbReference type="Gene3D" id="1.10.8.270">
    <property type="entry name" value="putative rabgap domain of human tbc1 domain family member 14 like domains"/>
    <property type="match status" value="1"/>
</dbReference>
<dbReference type="PANTHER" id="PTHR47219:SF20">
    <property type="entry name" value="TBC1 DOMAIN FAMILY MEMBER 2B"/>
    <property type="match status" value="1"/>
</dbReference>
<dbReference type="SUPFAM" id="SSF47923">
    <property type="entry name" value="Ypt/Rab-GAP domain of gyp1p"/>
    <property type="match status" value="2"/>
</dbReference>
<dbReference type="FunFam" id="1.10.8.270:FF:000026">
    <property type="entry name" value="TBC (Tre-2/Bub2/Cdc16) domain family"/>
    <property type="match status" value="1"/>
</dbReference>
<dbReference type="Gene3D" id="1.10.472.80">
    <property type="entry name" value="Ypt/Rab-GAP domain of gyp1p, domain 3"/>
    <property type="match status" value="1"/>
</dbReference>
<dbReference type="GO" id="GO:0031267">
    <property type="term" value="F:small GTPase binding"/>
    <property type="evidence" value="ECO:0007669"/>
    <property type="project" value="TreeGrafter"/>
</dbReference>
<dbReference type="PROSITE" id="PS50086">
    <property type="entry name" value="TBC_RABGAP"/>
    <property type="match status" value="1"/>
</dbReference>
<proteinExistence type="predicted"/>
<dbReference type="SMART" id="SM00164">
    <property type="entry name" value="TBC"/>
    <property type="match status" value="1"/>
</dbReference>
<feature type="domain" description="Rab-GAP TBC" evidence="1">
    <location>
        <begin position="270"/>
        <end position="460"/>
    </location>
</feature>
<organism evidence="2 3">
    <name type="scientific">Stylonychia lemnae</name>
    <name type="common">Ciliate</name>
    <dbReference type="NCBI Taxonomy" id="5949"/>
    <lineage>
        <taxon>Eukaryota</taxon>
        <taxon>Sar</taxon>
        <taxon>Alveolata</taxon>
        <taxon>Ciliophora</taxon>
        <taxon>Intramacronucleata</taxon>
        <taxon>Spirotrichea</taxon>
        <taxon>Stichotrichia</taxon>
        <taxon>Sporadotrichida</taxon>
        <taxon>Oxytrichidae</taxon>
        <taxon>Stylonychinae</taxon>
        <taxon>Stylonychia</taxon>
    </lineage>
</organism>
<evidence type="ECO:0000259" key="1">
    <source>
        <dbReference type="PROSITE" id="PS50086"/>
    </source>
</evidence>
<name>A0A078B443_STYLE</name>
<dbReference type="Proteomes" id="UP000039865">
    <property type="component" value="Unassembled WGS sequence"/>
</dbReference>
<protein>
    <submittedName>
        <fullName evidence="2">Tbc domain-containing protein</fullName>
    </submittedName>
</protein>
<dbReference type="GO" id="GO:0005096">
    <property type="term" value="F:GTPase activator activity"/>
    <property type="evidence" value="ECO:0007669"/>
    <property type="project" value="TreeGrafter"/>
</dbReference>
<dbReference type="InterPro" id="IPR000195">
    <property type="entry name" value="Rab-GAP-TBC_dom"/>
</dbReference>
<gene>
    <name evidence="2" type="primary">Contig12789.g13640</name>
    <name evidence="2" type="ORF">STYLEM_17082</name>
</gene>
<evidence type="ECO:0000313" key="3">
    <source>
        <dbReference type="Proteomes" id="UP000039865"/>
    </source>
</evidence>